<dbReference type="Proteomes" id="UP000754883">
    <property type="component" value="Unassembled WGS sequence"/>
</dbReference>
<keyword evidence="3" id="KW-1185">Reference proteome</keyword>
<dbReference type="EMBL" id="CABFNO020001546">
    <property type="protein sequence ID" value="CAG9997557.1"/>
    <property type="molecule type" value="Genomic_DNA"/>
</dbReference>
<reference evidence="2" key="1">
    <citation type="submission" date="2021-10" db="EMBL/GenBank/DDBJ databases">
        <authorList>
            <person name="Piombo E."/>
        </authorList>
    </citation>
    <scope>NUCLEOTIDE SEQUENCE</scope>
</reference>
<feature type="region of interest" description="Disordered" evidence="1">
    <location>
        <begin position="74"/>
        <end position="113"/>
    </location>
</feature>
<sequence length="146" mass="16539">MSRDTYTPIFSSPLNPSSSSDDGQAKRTRPAPNPASTRCKRMPSPSQRLMRKKAAEAWKSEALQRQVAEYERQTLEALSAKRPSPARTLAHKPKGLRDAQEGDKPRRKSLTEQLPFLQGLSLGVMMPDRWNRPVNPIWIFSPKKTK</sequence>
<feature type="compositionally biased region" description="Polar residues" evidence="1">
    <location>
        <begin position="1"/>
        <end position="10"/>
    </location>
</feature>
<evidence type="ECO:0000313" key="2">
    <source>
        <dbReference type="EMBL" id="CAG9997557.1"/>
    </source>
</evidence>
<dbReference type="AlphaFoldDB" id="A0A9N9USU0"/>
<accession>A0A9N9USU0</accession>
<dbReference type="OrthoDB" id="5239396at2759"/>
<protein>
    <submittedName>
        <fullName evidence="2">Uncharacterized protein</fullName>
    </submittedName>
</protein>
<organism evidence="2 3">
    <name type="scientific">Clonostachys byssicola</name>
    <dbReference type="NCBI Taxonomy" id="160290"/>
    <lineage>
        <taxon>Eukaryota</taxon>
        <taxon>Fungi</taxon>
        <taxon>Dikarya</taxon>
        <taxon>Ascomycota</taxon>
        <taxon>Pezizomycotina</taxon>
        <taxon>Sordariomycetes</taxon>
        <taxon>Hypocreomycetidae</taxon>
        <taxon>Hypocreales</taxon>
        <taxon>Bionectriaceae</taxon>
        <taxon>Clonostachys</taxon>
    </lineage>
</organism>
<gene>
    <name evidence="2" type="ORF">CBYS24578_00003195</name>
</gene>
<comment type="caution">
    <text evidence="2">The sequence shown here is derived from an EMBL/GenBank/DDBJ whole genome shotgun (WGS) entry which is preliminary data.</text>
</comment>
<name>A0A9N9USU0_9HYPO</name>
<proteinExistence type="predicted"/>
<evidence type="ECO:0000313" key="3">
    <source>
        <dbReference type="Proteomes" id="UP000754883"/>
    </source>
</evidence>
<feature type="compositionally biased region" description="Basic and acidic residues" evidence="1">
    <location>
        <begin position="95"/>
        <end position="104"/>
    </location>
</feature>
<feature type="region of interest" description="Disordered" evidence="1">
    <location>
        <begin position="1"/>
        <end position="57"/>
    </location>
</feature>
<feature type="compositionally biased region" description="Low complexity" evidence="1">
    <location>
        <begin position="11"/>
        <end position="20"/>
    </location>
</feature>
<evidence type="ECO:0000256" key="1">
    <source>
        <dbReference type="SAM" id="MobiDB-lite"/>
    </source>
</evidence>